<accession>A0AA88I391</accession>
<dbReference type="AlphaFoldDB" id="A0AA88I391"/>
<evidence type="ECO:0000313" key="2">
    <source>
        <dbReference type="EMBL" id="KAK2717361.1"/>
    </source>
</evidence>
<reference evidence="2" key="1">
    <citation type="submission" date="2023-07" db="EMBL/GenBank/DDBJ databases">
        <title>Chromosome-level genome assembly of Artemia franciscana.</title>
        <authorList>
            <person name="Jo E."/>
        </authorList>
    </citation>
    <scope>NUCLEOTIDE SEQUENCE</scope>
    <source>
        <tissue evidence="2">Whole body</tissue>
    </source>
</reference>
<feature type="non-terminal residue" evidence="2">
    <location>
        <position position="122"/>
    </location>
</feature>
<proteinExistence type="predicted"/>
<dbReference type="Proteomes" id="UP001187531">
    <property type="component" value="Unassembled WGS sequence"/>
</dbReference>
<evidence type="ECO:0000256" key="1">
    <source>
        <dbReference type="SAM" id="MobiDB-lite"/>
    </source>
</evidence>
<sequence length="122" mass="13012">MVQSTKKLPCPCTQDNSQDGAGTWCSCNAASTYQSGHYADYNSPTSISSSSAQSYTHASDRSNETIDVPSDDEDLSSDDSSDESETTNSSDDEAVDSSDESEESIEGLPGSYYCGYGRCYSC</sequence>
<feature type="compositionally biased region" description="Low complexity" evidence="1">
    <location>
        <begin position="43"/>
        <end position="57"/>
    </location>
</feature>
<protein>
    <submittedName>
        <fullName evidence="2">Uncharacterized protein</fullName>
    </submittedName>
</protein>
<dbReference type="EMBL" id="JAVRJZ010000010">
    <property type="protein sequence ID" value="KAK2717361.1"/>
    <property type="molecule type" value="Genomic_DNA"/>
</dbReference>
<gene>
    <name evidence="2" type="ORF">QYM36_006223</name>
</gene>
<name>A0AA88I391_ARTSF</name>
<evidence type="ECO:0000313" key="3">
    <source>
        <dbReference type="Proteomes" id="UP001187531"/>
    </source>
</evidence>
<keyword evidence="3" id="KW-1185">Reference proteome</keyword>
<feature type="region of interest" description="Disordered" evidence="1">
    <location>
        <begin position="38"/>
        <end position="112"/>
    </location>
</feature>
<comment type="caution">
    <text evidence="2">The sequence shown here is derived from an EMBL/GenBank/DDBJ whole genome shotgun (WGS) entry which is preliminary data.</text>
</comment>
<organism evidence="2 3">
    <name type="scientific">Artemia franciscana</name>
    <name type="common">Brine shrimp</name>
    <name type="synonym">Artemia sanfranciscana</name>
    <dbReference type="NCBI Taxonomy" id="6661"/>
    <lineage>
        <taxon>Eukaryota</taxon>
        <taxon>Metazoa</taxon>
        <taxon>Ecdysozoa</taxon>
        <taxon>Arthropoda</taxon>
        <taxon>Crustacea</taxon>
        <taxon>Branchiopoda</taxon>
        <taxon>Anostraca</taxon>
        <taxon>Artemiidae</taxon>
        <taxon>Artemia</taxon>
    </lineage>
</organism>
<feature type="compositionally biased region" description="Acidic residues" evidence="1">
    <location>
        <begin position="69"/>
        <end position="105"/>
    </location>
</feature>